<protein>
    <recommendedName>
        <fullName evidence="3">CotH protein</fullName>
    </recommendedName>
</protein>
<name>A0ABM9ATD8_9BACT</name>
<keyword evidence="2" id="KW-1185">Reference proteome</keyword>
<dbReference type="EMBL" id="CAKLPY010000003">
    <property type="protein sequence ID" value="CAH0997267.1"/>
    <property type="molecule type" value="Genomic_DNA"/>
</dbReference>
<evidence type="ECO:0000313" key="2">
    <source>
        <dbReference type="Proteomes" id="UP000837932"/>
    </source>
</evidence>
<proteinExistence type="predicted"/>
<sequence length="514" mass="58646">MKKLRFKTTFQFLIVVLALNSCSKPSEKAIIPIDKSFTYFGFKMSQNLALAQDITCEIKGDTIYASTFSGTNLTNLAPSFSFEDLEISVAGKTQISGNSPQNFNSIVTYSIKSGDGKTKQYAVKFTDTNLPALYISTNNREIQSKTTYISGTLKIKKNITGDALFDGEIEIRGRGNSTWGLPKKPYKIRLNKKAALLGMNESKQWVLLANYADKSLIRNEIGFELSRRLGLSFTPAGKFVDVILNGLYIGNYELVEQIDVGQKKVNIAEQNTNTSNISGGYLVELDGFANTEPVNFVTPRNMSVTVHYPESDKISLAQKKYIKDYFDTLENALFLNNSTDSTIDYKNYFDIDSYVNYYLVNEIIGNPDTFWSTYLYKNQDSDVIFTGPVWDFDIAANNDIRLGDVTKKLMLDAAHEPKLWINMLMKDKVFRNKVRKRWNEIYNKLEMAPFIDDLANKLSISQKKNFTKWPILTEKIYLNFQVAGSYEGEINYLKNYLNNRIIWLNSQFNNSRFD</sequence>
<organism evidence="1 2">
    <name type="scientific">Emticicia aquatica</name>
    <dbReference type="NCBI Taxonomy" id="1681835"/>
    <lineage>
        <taxon>Bacteria</taxon>
        <taxon>Pseudomonadati</taxon>
        <taxon>Bacteroidota</taxon>
        <taxon>Cytophagia</taxon>
        <taxon>Cytophagales</taxon>
        <taxon>Leadbetterellaceae</taxon>
        <taxon>Emticicia</taxon>
    </lineage>
</organism>
<dbReference type="RefSeq" id="WP_238807912.1">
    <property type="nucleotide sequence ID" value="NZ_CAKLPY010000003.1"/>
</dbReference>
<dbReference type="InterPro" id="IPR014867">
    <property type="entry name" value="Spore_coat_CotH_CotH2/3/7"/>
</dbReference>
<reference evidence="1" key="1">
    <citation type="submission" date="2021-12" db="EMBL/GenBank/DDBJ databases">
        <authorList>
            <person name="Rodrigo-Torres L."/>
            <person name="Arahal R. D."/>
            <person name="Lucena T."/>
        </authorList>
    </citation>
    <scope>NUCLEOTIDE SEQUENCE</scope>
    <source>
        <strain evidence="1">CECT 8858</strain>
    </source>
</reference>
<evidence type="ECO:0008006" key="3">
    <source>
        <dbReference type="Google" id="ProtNLM"/>
    </source>
</evidence>
<dbReference type="Pfam" id="PF08757">
    <property type="entry name" value="CotH"/>
    <property type="match status" value="1"/>
</dbReference>
<evidence type="ECO:0000313" key="1">
    <source>
        <dbReference type="EMBL" id="CAH0997267.1"/>
    </source>
</evidence>
<comment type="caution">
    <text evidence="1">The sequence shown here is derived from an EMBL/GenBank/DDBJ whole genome shotgun (WGS) entry which is preliminary data.</text>
</comment>
<dbReference type="Proteomes" id="UP000837932">
    <property type="component" value="Unassembled WGS sequence"/>
</dbReference>
<gene>
    <name evidence="1" type="ORF">EMA8858_03398</name>
</gene>
<accession>A0ABM9ATD8</accession>
<dbReference type="Gene3D" id="2.60.40.2340">
    <property type="match status" value="1"/>
</dbReference>